<proteinExistence type="predicted"/>
<sequence>MKSHHSFEFGDDGAACMDTGNFFLLEKQEAGAGGRNSTHRCVQKWNEKQPVTLTALWKKGRCRREVGICENNH</sequence>
<organism evidence="1 2">
    <name type="scientific">Parageobacillus thermoglucosidasius</name>
    <name type="common">Geobacillus thermoglucosidasius</name>
    <dbReference type="NCBI Taxonomy" id="1426"/>
    <lineage>
        <taxon>Bacteria</taxon>
        <taxon>Bacillati</taxon>
        <taxon>Bacillota</taxon>
        <taxon>Bacilli</taxon>
        <taxon>Bacillales</taxon>
        <taxon>Anoxybacillaceae</taxon>
        <taxon>Parageobacillus</taxon>
    </lineage>
</organism>
<evidence type="ECO:0000313" key="1">
    <source>
        <dbReference type="EMBL" id="OAT72426.1"/>
    </source>
</evidence>
<evidence type="ECO:0000313" key="2">
    <source>
        <dbReference type="Proteomes" id="UP000078290"/>
    </source>
</evidence>
<accession>A0A1B7KQR2</accession>
<reference evidence="2" key="1">
    <citation type="submission" date="2016-05" db="EMBL/GenBank/DDBJ databases">
        <authorList>
            <person name="Wang W."/>
            <person name="Zhu L."/>
        </authorList>
    </citation>
    <scope>NUCLEOTIDE SEQUENCE [LARGE SCALE GENOMIC DNA]</scope>
    <source>
        <strain evidence="2">W-2</strain>
    </source>
</reference>
<comment type="caution">
    <text evidence="1">The sequence shown here is derived from an EMBL/GenBank/DDBJ whole genome shotgun (WGS) entry which is preliminary data.</text>
</comment>
<name>A0A1B7KQR2_PARTM</name>
<protein>
    <submittedName>
        <fullName evidence="1">Uncharacterized protein</fullName>
    </submittedName>
</protein>
<gene>
    <name evidence="1" type="ORF">A7K69_09880</name>
</gene>
<dbReference type="AlphaFoldDB" id="A0A1B7KQR2"/>
<dbReference type="Proteomes" id="UP000078290">
    <property type="component" value="Unassembled WGS sequence"/>
</dbReference>
<dbReference type="EMBL" id="LXMA01000034">
    <property type="protein sequence ID" value="OAT72426.1"/>
    <property type="molecule type" value="Genomic_DNA"/>
</dbReference>